<gene>
    <name evidence="1" type="ORF">RJ45_22035</name>
</gene>
<evidence type="ECO:0000313" key="2">
    <source>
        <dbReference type="Proteomes" id="UP000031278"/>
    </source>
</evidence>
<dbReference type="Proteomes" id="UP000031278">
    <property type="component" value="Unassembled WGS sequence"/>
</dbReference>
<reference evidence="1 2" key="1">
    <citation type="submission" date="2014-12" db="EMBL/GenBank/DDBJ databases">
        <title>Genome sequencing of Photobacterium gaetbulicola AD005a.</title>
        <authorList>
            <person name="Adrian T.G.S."/>
            <person name="Chan K.G."/>
        </authorList>
    </citation>
    <scope>NUCLEOTIDE SEQUENCE [LARGE SCALE GENOMIC DNA]</scope>
    <source>
        <strain evidence="1 2">AD005a</strain>
    </source>
</reference>
<comment type="caution">
    <text evidence="1">The sequence shown here is derived from an EMBL/GenBank/DDBJ whole genome shotgun (WGS) entry which is preliminary data.</text>
</comment>
<proteinExistence type="predicted"/>
<evidence type="ECO:0000313" key="1">
    <source>
        <dbReference type="EMBL" id="KHT61594.1"/>
    </source>
</evidence>
<sequence>MGIVRLIGTAGGALLPGHQRRGKFTKVRMLLKCRREFTTTPLSHHTHGYKWGSIGITASQLVKQQIGVIIIRPHRMIKPDQEP</sequence>
<protein>
    <submittedName>
        <fullName evidence="1">Uncharacterized protein</fullName>
    </submittedName>
</protein>
<dbReference type="EMBL" id="JWLZ01000198">
    <property type="protein sequence ID" value="KHT61594.1"/>
    <property type="molecule type" value="Genomic_DNA"/>
</dbReference>
<dbReference type="AlphaFoldDB" id="A0A0B9FZE2"/>
<accession>A0A0B9FZE2</accession>
<name>A0A0B9FZE2_9GAMM</name>
<organism evidence="1 2">
    <name type="scientific">Photobacterium gaetbulicola</name>
    <dbReference type="NCBI Taxonomy" id="1295392"/>
    <lineage>
        <taxon>Bacteria</taxon>
        <taxon>Pseudomonadati</taxon>
        <taxon>Pseudomonadota</taxon>
        <taxon>Gammaproteobacteria</taxon>
        <taxon>Vibrionales</taxon>
        <taxon>Vibrionaceae</taxon>
        <taxon>Photobacterium</taxon>
    </lineage>
</organism>